<keyword evidence="2" id="KW-0723">Serine/threonine-protein kinase</keyword>
<feature type="domain" description="Protein kinase" evidence="10">
    <location>
        <begin position="177"/>
        <end position="510"/>
    </location>
</feature>
<dbReference type="AlphaFoldDB" id="A0A428Q193"/>
<keyword evidence="5" id="KW-0418">Kinase</keyword>
<dbReference type="InterPro" id="IPR050660">
    <property type="entry name" value="NEK_Ser/Thr_kinase"/>
</dbReference>
<evidence type="ECO:0000256" key="3">
    <source>
        <dbReference type="ARBA" id="ARBA00022679"/>
    </source>
</evidence>
<dbReference type="PANTHER" id="PTHR43671:SF98">
    <property type="entry name" value="SERINE_THREONINE-PROTEIN KINASE NEK11"/>
    <property type="match status" value="1"/>
</dbReference>
<evidence type="ECO:0000256" key="6">
    <source>
        <dbReference type="ARBA" id="ARBA00022840"/>
    </source>
</evidence>
<dbReference type="Gene3D" id="1.10.510.10">
    <property type="entry name" value="Transferase(Phosphotransferase) domain 1"/>
    <property type="match status" value="1"/>
</dbReference>
<dbReference type="SUPFAM" id="SSF56112">
    <property type="entry name" value="Protein kinase-like (PK-like)"/>
    <property type="match status" value="1"/>
</dbReference>
<dbReference type="Pfam" id="PF00069">
    <property type="entry name" value="Pkinase"/>
    <property type="match status" value="1"/>
</dbReference>
<dbReference type="STRING" id="1325734.A0A428Q193"/>
<name>A0A428Q193_9HYPO</name>
<comment type="catalytic activity">
    <reaction evidence="7">
        <text>L-threonyl-[protein] + ATP = O-phospho-L-threonyl-[protein] + ADP + H(+)</text>
        <dbReference type="Rhea" id="RHEA:46608"/>
        <dbReference type="Rhea" id="RHEA-COMP:11060"/>
        <dbReference type="Rhea" id="RHEA-COMP:11605"/>
        <dbReference type="ChEBI" id="CHEBI:15378"/>
        <dbReference type="ChEBI" id="CHEBI:30013"/>
        <dbReference type="ChEBI" id="CHEBI:30616"/>
        <dbReference type="ChEBI" id="CHEBI:61977"/>
        <dbReference type="ChEBI" id="CHEBI:456216"/>
        <dbReference type="EC" id="2.7.11.1"/>
    </reaction>
</comment>
<evidence type="ECO:0000256" key="9">
    <source>
        <dbReference type="SAM" id="MobiDB-lite"/>
    </source>
</evidence>
<sequence length="592" mass="66691">MTNWIQHSLRTYQINISALRRKLERQFGDNYQVEIREDPDFIVLNLPHALSQDELDDIKHRYSSWYLQRPKTIFGRPADIKVPVSHSLQSGHRSTENLPVTEPQDTTASSDPGSIVDEDKDEQALETPDANEIPLFNLASQRIILVNIGTGFKSGGQGFIKLEKPVTSKGDHKIQSGLYSVLRDKGATSSVFEVTGRILRSADRPNQVESEAVVQKFAVKRLDKHTAAAQFWAEYNSLKLIKSLNHPHMVETLSAFRCEENGYQYLNFLFPMALGNLKQLLRGGYDENMGIQKSARKSLWDQFAGLSSAVAYLHDSVQMAHRDIKPSNILIYGDPSSEESLVLKLTDFGLAIDLSKAPTWEAGSLTQQLTWPYDSPEIRRTSPNDKSNTPSDEGIHIPSATELLANDVWKLGCVFTEMVAFLVCGGSVGVTNFRDFITSTEDKVSSDMFNDTRFDDGEKVKDQVLDWIGQMAQKDMRAKWLQPILSEMLARSAERPTIARICDALVQVDFPNINFDDGLRLVRFTPADRMSPLSRIETLRLGIEEWVGRTVDWRPFPRPRPKLASVEAGITDTQDRIGDVFFVIVEARPEMG</sequence>
<dbReference type="GO" id="GO:0004674">
    <property type="term" value="F:protein serine/threonine kinase activity"/>
    <property type="evidence" value="ECO:0007669"/>
    <property type="project" value="UniProtKB-KW"/>
</dbReference>
<evidence type="ECO:0000256" key="1">
    <source>
        <dbReference type="ARBA" id="ARBA00012513"/>
    </source>
</evidence>
<dbReference type="InterPro" id="IPR011009">
    <property type="entry name" value="Kinase-like_dom_sf"/>
</dbReference>
<evidence type="ECO:0000313" key="12">
    <source>
        <dbReference type="Proteomes" id="UP000288168"/>
    </source>
</evidence>
<protein>
    <recommendedName>
        <fullName evidence="1">non-specific serine/threonine protein kinase</fullName>
        <ecNumber evidence="1">2.7.11.1</ecNumber>
    </recommendedName>
</protein>
<keyword evidence="3" id="KW-0808">Transferase</keyword>
<feature type="region of interest" description="Disordered" evidence="9">
    <location>
        <begin position="85"/>
        <end position="116"/>
    </location>
</feature>
<evidence type="ECO:0000313" key="11">
    <source>
        <dbReference type="EMBL" id="RSL58999.1"/>
    </source>
</evidence>
<dbReference type="CDD" id="cd00180">
    <property type="entry name" value="PKc"/>
    <property type="match status" value="1"/>
</dbReference>
<dbReference type="PROSITE" id="PS00108">
    <property type="entry name" value="PROTEIN_KINASE_ST"/>
    <property type="match status" value="1"/>
</dbReference>
<accession>A0A428Q193</accession>
<evidence type="ECO:0000259" key="10">
    <source>
        <dbReference type="PROSITE" id="PS50011"/>
    </source>
</evidence>
<organism evidence="11 12">
    <name type="scientific">Fusarium duplospermum</name>
    <dbReference type="NCBI Taxonomy" id="1325734"/>
    <lineage>
        <taxon>Eukaryota</taxon>
        <taxon>Fungi</taxon>
        <taxon>Dikarya</taxon>
        <taxon>Ascomycota</taxon>
        <taxon>Pezizomycotina</taxon>
        <taxon>Sordariomycetes</taxon>
        <taxon>Hypocreomycetidae</taxon>
        <taxon>Hypocreales</taxon>
        <taxon>Nectriaceae</taxon>
        <taxon>Fusarium</taxon>
        <taxon>Fusarium solani species complex</taxon>
    </lineage>
</organism>
<dbReference type="InterPro" id="IPR008271">
    <property type="entry name" value="Ser/Thr_kinase_AS"/>
</dbReference>
<keyword evidence="12" id="KW-1185">Reference proteome</keyword>
<keyword evidence="4" id="KW-0547">Nucleotide-binding</keyword>
<dbReference type="PANTHER" id="PTHR43671">
    <property type="entry name" value="SERINE/THREONINE-PROTEIN KINASE NEK"/>
    <property type="match status" value="1"/>
</dbReference>
<keyword evidence="6" id="KW-0067">ATP-binding</keyword>
<dbReference type="EC" id="2.7.11.1" evidence="1"/>
<dbReference type="GO" id="GO:0005634">
    <property type="term" value="C:nucleus"/>
    <property type="evidence" value="ECO:0007669"/>
    <property type="project" value="TreeGrafter"/>
</dbReference>
<evidence type="ECO:0000256" key="5">
    <source>
        <dbReference type="ARBA" id="ARBA00022777"/>
    </source>
</evidence>
<dbReference type="SMART" id="SM00220">
    <property type="entry name" value="S_TKc"/>
    <property type="match status" value="1"/>
</dbReference>
<gene>
    <name evidence="11" type="ORF">CEP54_007471</name>
</gene>
<evidence type="ECO:0000256" key="4">
    <source>
        <dbReference type="ARBA" id="ARBA00022741"/>
    </source>
</evidence>
<dbReference type="Proteomes" id="UP000288168">
    <property type="component" value="Unassembled WGS sequence"/>
</dbReference>
<reference evidence="11 12" key="1">
    <citation type="submission" date="2017-06" db="EMBL/GenBank/DDBJ databases">
        <title>Comparative genomic analysis of Ambrosia Fusariam Clade fungi.</title>
        <authorList>
            <person name="Stajich J.E."/>
            <person name="Carrillo J."/>
            <person name="Kijimoto T."/>
            <person name="Eskalen A."/>
            <person name="O'Donnell K."/>
            <person name="Kasson M."/>
        </authorList>
    </citation>
    <scope>NUCLEOTIDE SEQUENCE [LARGE SCALE GENOMIC DNA]</scope>
    <source>
        <strain evidence="11 12">NRRL62584</strain>
    </source>
</reference>
<dbReference type="PROSITE" id="PS50011">
    <property type="entry name" value="PROTEIN_KINASE_DOM"/>
    <property type="match status" value="1"/>
</dbReference>
<evidence type="ECO:0000256" key="7">
    <source>
        <dbReference type="ARBA" id="ARBA00047899"/>
    </source>
</evidence>
<comment type="catalytic activity">
    <reaction evidence="8">
        <text>L-seryl-[protein] + ATP = O-phospho-L-seryl-[protein] + ADP + H(+)</text>
        <dbReference type="Rhea" id="RHEA:17989"/>
        <dbReference type="Rhea" id="RHEA-COMP:9863"/>
        <dbReference type="Rhea" id="RHEA-COMP:11604"/>
        <dbReference type="ChEBI" id="CHEBI:15378"/>
        <dbReference type="ChEBI" id="CHEBI:29999"/>
        <dbReference type="ChEBI" id="CHEBI:30616"/>
        <dbReference type="ChEBI" id="CHEBI:83421"/>
        <dbReference type="ChEBI" id="CHEBI:456216"/>
        <dbReference type="EC" id="2.7.11.1"/>
    </reaction>
</comment>
<evidence type="ECO:0000256" key="8">
    <source>
        <dbReference type="ARBA" id="ARBA00048679"/>
    </source>
</evidence>
<dbReference type="OrthoDB" id="248923at2759"/>
<dbReference type="EMBL" id="NKCI01000069">
    <property type="protein sequence ID" value="RSL58999.1"/>
    <property type="molecule type" value="Genomic_DNA"/>
</dbReference>
<feature type="region of interest" description="Disordered" evidence="9">
    <location>
        <begin position="373"/>
        <end position="393"/>
    </location>
</feature>
<proteinExistence type="predicted"/>
<evidence type="ECO:0000256" key="2">
    <source>
        <dbReference type="ARBA" id="ARBA00022527"/>
    </source>
</evidence>
<dbReference type="GO" id="GO:0005524">
    <property type="term" value="F:ATP binding"/>
    <property type="evidence" value="ECO:0007669"/>
    <property type="project" value="UniProtKB-KW"/>
</dbReference>
<feature type="compositionally biased region" description="Polar residues" evidence="9">
    <location>
        <begin position="86"/>
        <end position="112"/>
    </location>
</feature>
<dbReference type="InterPro" id="IPR000719">
    <property type="entry name" value="Prot_kinase_dom"/>
</dbReference>
<comment type="caution">
    <text evidence="11">The sequence shown here is derived from an EMBL/GenBank/DDBJ whole genome shotgun (WGS) entry which is preliminary data.</text>
</comment>